<evidence type="ECO:0000313" key="6">
    <source>
        <dbReference type="Proteomes" id="UP001295684"/>
    </source>
</evidence>
<evidence type="ECO:0000256" key="1">
    <source>
        <dbReference type="ARBA" id="ARBA00004245"/>
    </source>
</evidence>
<reference evidence="5" key="1">
    <citation type="submission" date="2023-07" db="EMBL/GenBank/DDBJ databases">
        <authorList>
            <consortium name="AG Swart"/>
            <person name="Singh M."/>
            <person name="Singh A."/>
            <person name="Seah K."/>
            <person name="Emmerich C."/>
        </authorList>
    </citation>
    <scope>NUCLEOTIDE SEQUENCE</scope>
    <source>
        <strain evidence="5">DP1</strain>
    </source>
</reference>
<organism evidence="5 6">
    <name type="scientific">Euplotes crassus</name>
    <dbReference type="NCBI Taxonomy" id="5936"/>
    <lineage>
        <taxon>Eukaryota</taxon>
        <taxon>Sar</taxon>
        <taxon>Alveolata</taxon>
        <taxon>Ciliophora</taxon>
        <taxon>Intramacronucleata</taxon>
        <taxon>Spirotrichea</taxon>
        <taxon>Hypotrichia</taxon>
        <taxon>Euplotida</taxon>
        <taxon>Euplotidae</taxon>
        <taxon>Moneuplotes</taxon>
    </lineage>
</organism>
<dbReference type="Proteomes" id="UP001295684">
    <property type="component" value="Unassembled WGS sequence"/>
</dbReference>
<evidence type="ECO:0000256" key="3">
    <source>
        <dbReference type="ARBA" id="ARBA00022490"/>
    </source>
</evidence>
<comment type="similarity">
    <text evidence="2">Belongs to the ARPC5 family.</text>
</comment>
<keyword evidence="6" id="KW-1185">Reference proteome</keyword>
<gene>
    <name evidence="5" type="ORF">ECRASSUSDP1_LOCUS24341</name>
</gene>
<sequence>MEKTGKDKSDKEKKIEAKLEKAFAKKQEAFRKGSSEPADLLSLLLDDLPFKSTNKSMKMETFAMVFKTFKKIKVGDLTQLTETLGEDKSIDLLKYCFKAFELVHRQDQDVIEMISFPLCLNYLNVTSEQFGSIGIARTGFERGDLYD</sequence>
<dbReference type="InterPro" id="IPR036743">
    <property type="entry name" value="ARPC5_sf"/>
</dbReference>
<dbReference type="Pfam" id="PF04699">
    <property type="entry name" value="P16-Arc"/>
    <property type="match status" value="1"/>
</dbReference>
<evidence type="ECO:0000256" key="2">
    <source>
        <dbReference type="ARBA" id="ARBA00006084"/>
    </source>
</evidence>
<name>A0AAD2D801_EUPCR</name>
<protein>
    <submittedName>
        <fullName evidence="5">Uncharacterized protein</fullName>
    </submittedName>
</protein>
<keyword evidence="4" id="KW-0206">Cytoskeleton</keyword>
<dbReference type="EMBL" id="CAMPGE010025056">
    <property type="protein sequence ID" value="CAI2382853.1"/>
    <property type="molecule type" value="Genomic_DNA"/>
</dbReference>
<dbReference type="AlphaFoldDB" id="A0AAD2D801"/>
<comment type="subcellular location">
    <subcellularLocation>
        <location evidence="1">Cytoplasm</location>
        <location evidence="1">Cytoskeleton</location>
    </subcellularLocation>
</comment>
<dbReference type="InterPro" id="IPR006789">
    <property type="entry name" value="ARPC5"/>
</dbReference>
<dbReference type="SUPFAM" id="SSF69103">
    <property type="entry name" value="Arp2/3 complex 16 kDa subunit ARPC5"/>
    <property type="match status" value="1"/>
</dbReference>
<dbReference type="GO" id="GO:0005885">
    <property type="term" value="C:Arp2/3 protein complex"/>
    <property type="evidence" value="ECO:0007669"/>
    <property type="project" value="InterPro"/>
</dbReference>
<evidence type="ECO:0000256" key="4">
    <source>
        <dbReference type="ARBA" id="ARBA00023212"/>
    </source>
</evidence>
<dbReference type="Gene3D" id="1.25.40.190">
    <property type="entry name" value="Actin-related protein 2/3 complex subunit 5"/>
    <property type="match status" value="1"/>
</dbReference>
<comment type="caution">
    <text evidence="5">The sequence shown here is derived from an EMBL/GenBank/DDBJ whole genome shotgun (WGS) entry which is preliminary data.</text>
</comment>
<dbReference type="GO" id="GO:0034314">
    <property type="term" value="P:Arp2/3 complex-mediated actin nucleation"/>
    <property type="evidence" value="ECO:0007669"/>
    <property type="project" value="InterPro"/>
</dbReference>
<dbReference type="GO" id="GO:0030833">
    <property type="term" value="P:regulation of actin filament polymerization"/>
    <property type="evidence" value="ECO:0007669"/>
    <property type="project" value="InterPro"/>
</dbReference>
<accession>A0AAD2D801</accession>
<keyword evidence="3" id="KW-0963">Cytoplasm</keyword>
<evidence type="ECO:0000313" key="5">
    <source>
        <dbReference type="EMBL" id="CAI2382853.1"/>
    </source>
</evidence>
<proteinExistence type="inferred from homology"/>